<evidence type="ECO:0000313" key="2">
    <source>
        <dbReference type="Proteomes" id="UP000070456"/>
    </source>
</evidence>
<dbReference type="EMBL" id="LOEE01000089">
    <property type="protein sequence ID" value="KXG73633.1"/>
    <property type="molecule type" value="Genomic_DNA"/>
</dbReference>
<keyword evidence="2" id="KW-1185">Reference proteome</keyword>
<proteinExistence type="predicted"/>
<accession>A0A140KZA8</accession>
<protein>
    <submittedName>
        <fullName evidence="1">Uncharacterized protein</fullName>
    </submittedName>
</protein>
<comment type="caution">
    <text evidence="1">The sequence shown here is derived from an EMBL/GenBank/DDBJ whole genome shotgun (WGS) entry which is preliminary data.</text>
</comment>
<dbReference type="AlphaFoldDB" id="A0A140KZA8"/>
<evidence type="ECO:0000313" key="1">
    <source>
        <dbReference type="EMBL" id="KXG73633.1"/>
    </source>
</evidence>
<organism evidence="1 2">
    <name type="scientific">Thermotalea metallivorans</name>
    <dbReference type="NCBI Taxonomy" id="520762"/>
    <lineage>
        <taxon>Bacteria</taxon>
        <taxon>Bacillati</taxon>
        <taxon>Bacillota</taxon>
        <taxon>Clostridia</taxon>
        <taxon>Peptostreptococcales</taxon>
        <taxon>Thermotaleaceae</taxon>
        <taxon>Thermotalea</taxon>
    </lineage>
</organism>
<dbReference type="RefSeq" id="WP_068558106.1">
    <property type="nucleotide sequence ID" value="NZ_LOEE01000089.1"/>
</dbReference>
<reference evidence="1 2" key="1">
    <citation type="submission" date="2015-12" db="EMBL/GenBank/DDBJ databases">
        <title>Draft genome sequence of the thermoanaerobe Thermotalea metallivorans, an isolate from the runoff channel of the Great Artesian Basin, Australia.</title>
        <authorList>
            <person name="Patel B.K."/>
        </authorList>
    </citation>
    <scope>NUCLEOTIDE SEQUENCE [LARGE SCALE GENOMIC DNA]</scope>
    <source>
        <strain evidence="1 2">B2-1</strain>
    </source>
</reference>
<name>A0A140KZA8_9FIRM</name>
<gene>
    <name evidence="1" type="ORF">AN619_30320</name>
</gene>
<sequence length="99" mass="12050">MSKKNIHIIEDKEIVKVKKYIVKTADLVEELKNIINMLLNKRIDEHDFEKNIYEYMQRYHDLFYNEKNEVRPSVKNALGKRKVKMIESAVKEWQKKLKQ</sequence>
<dbReference type="Proteomes" id="UP000070456">
    <property type="component" value="Unassembled WGS sequence"/>
</dbReference>